<dbReference type="Proteomes" id="UP000182589">
    <property type="component" value="Unassembled WGS sequence"/>
</dbReference>
<reference evidence="2" key="1">
    <citation type="submission" date="2016-10" db="EMBL/GenBank/DDBJ databases">
        <authorList>
            <person name="Varghese N."/>
        </authorList>
    </citation>
    <scope>NUCLEOTIDE SEQUENCE [LARGE SCALE GENOMIC DNA]</scope>
    <source>
        <strain evidence="2">DSM 12489</strain>
    </source>
</reference>
<keyword evidence="2" id="KW-1185">Reference proteome</keyword>
<dbReference type="STRING" id="89784.SAMN04489725_12046"/>
<protein>
    <submittedName>
        <fullName evidence="1">DoxX protein</fullName>
    </submittedName>
</protein>
<accession>A0A1H2XGF2</accession>
<name>A0A1H2XGF2_9BACL</name>
<sequence>MVKLLRENVFVRGILTALRIWIGVEWIHASLTKIGSSVWTGSQAGIAVEGFLRSAVAQSTGTHPNVQAWYASFIKQFALPHARLFSYAVSFGELLVGIACILSSKNPRKNRVFFPIHATGIFNAVSSTHASCDSFLPRTPVGVHGAPGGQSWLRPSGHL</sequence>
<evidence type="ECO:0000313" key="1">
    <source>
        <dbReference type="EMBL" id="SDW91992.1"/>
    </source>
</evidence>
<proteinExistence type="predicted"/>
<evidence type="ECO:0000313" key="2">
    <source>
        <dbReference type="Proteomes" id="UP000182589"/>
    </source>
</evidence>
<gene>
    <name evidence="1" type="ORF">SAMN04489725_12046</name>
</gene>
<dbReference type="PANTHER" id="PTHR39157:SF1">
    <property type="entry name" value="DOXX FAMILY PROTEIN"/>
    <property type="match status" value="1"/>
</dbReference>
<dbReference type="PANTHER" id="PTHR39157">
    <property type="entry name" value="INTEGRAL MEMBRANE PROTEIN-RELATED"/>
    <property type="match status" value="1"/>
</dbReference>
<dbReference type="AlphaFoldDB" id="A0A1H2XGF2"/>
<dbReference type="EMBL" id="FNOJ01000020">
    <property type="protein sequence ID" value="SDW91992.1"/>
    <property type="molecule type" value="Genomic_DNA"/>
</dbReference>
<organism evidence="1 2">
    <name type="scientific">Alicyclobacillus hesperidum</name>
    <dbReference type="NCBI Taxonomy" id="89784"/>
    <lineage>
        <taxon>Bacteria</taxon>
        <taxon>Bacillati</taxon>
        <taxon>Bacillota</taxon>
        <taxon>Bacilli</taxon>
        <taxon>Bacillales</taxon>
        <taxon>Alicyclobacillaceae</taxon>
        <taxon>Alicyclobacillus</taxon>
    </lineage>
</organism>